<dbReference type="InterPro" id="IPR013083">
    <property type="entry name" value="Znf_RING/FYVE/PHD"/>
</dbReference>
<protein>
    <recommendedName>
        <fullName evidence="10">Pleckstrin homology and FYVE domain containing 1</fullName>
    </recommendedName>
</protein>
<reference evidence="8 9" key="1">
    <citation type="journal article" date="2021" name="G3 (Bethesda)">
        <title>Improved contiguity of the threespine stickleback genome using long-read sequencing.</title>
        <authorList>
            <person name="Nath S."/>
            <person name="Shaw D.E."/>
            <person name="White M.A."/>
        </authorList>
    </citation>
    <scope>NUCLEOTIDE SEQUENCE [LARGE SCALE GENOMIC DNA]</scope>
    <source>
        <strain evidence="8 9">Lake Benthic</strain>
    </source>
</reference>
<evidence type="ECO:0000256" key="1">
    <source>
        <dbReference type="ARBA" id="ARBA00022723"/>
    </source>
</evidence>
<dbReference type="GO" id="GO:0005769">
    <property type="term" value="C:early endosome"/>
    <property type="evidence" value="ECO:0007669"/>
    <property type="project" value="TreeGrafter"/>
</dbReference>
<dbReference type="InterPro" id="IPR001849">
    <property type="entry name" value="PH_domain"/>
</dbReference>
<evidence type="ECO:0000259" key="7">
    <source>
        <dbReference type="PROSITE" id="PS50178"/>
    </source>
</evidence>
<feature type="compositionally biased region" description="Acidic residues" evidence="5">
    <location>
        <begin position="391"/>
        <end position="409"/>
    </location>
</feature>
<dbReference type="Ensembl" id="ENSGACT00000019176.2">
    <property type="protein sequence ID" value="ENSGACP00000019138.2"/>
    <property type="gene ID" value="ENSGACG00000014509.2"/>
</dbReference>
<dbReference type="CDD" id="cd01218">
    <property type="entry name" value="PH_Phafin2-like"/>
    <property type="match status" value="1"/>
</dbReference>
<accession>G3PNF5</accession>
<dbReference type="SUPFAM" id="SSF50729">
    <property type="entry name" value="PH domain-like"/>
    <property type="match status" value="1"/>
</dbReference>
<dbReference type="STRING" id="69293.ENSGACP00000019138"/>
<dbReference type="GO" id="GO:0008270">
    <property type="term" value="F:zinc ion binding"/>
    <property type="evidence" value="ECO:0007669"/>
    <property type="project" value="UniProtKB-KW"/>
</dbReference>
<dbReference type="eggNOG" id="KOG1729">
    <property type="taxonomic scope" value="Eukaryota"/>
</dbReference>
<evidence type="ECO:0000313" key="8">
    <source>
        <dbReference type="Ensembl" id="ENSGACP00000019138.2"/>
    </source>
</evidence>
<dbReference type="PROSITE" id="PS50178">
    <property type="entry name" value="ZF_FYVE"/>
    <property type="match status" value="1"/>
</dbReference>
<feature type="compositionally biased region" description="Polar residues" evidence="5">
    <location>
        <begin position="362"/>
        <end position="374"/>
    </location>
</feature>
<proteinExistence type="predicted"/>
<dbReference type="SUPFAM" id="SSF57903">
    <property type="entry name" value="FYVE/PHD zinc finger"/>
    <property type="match status" value="1"/>
</dbReference>
<evidence type="ECO:0000256" key="4">
    <source>
        <dbReference type="PROSITE-ProRule" id="PRU00091"/>
    </source>
</evidence>
<keyword evidence="3" id="KW-0862">Zinc</keyword>
<dbReference type="InterPro" id="IPR011993">
    <property type="entry name" value="PH-like_dom_sf"/>
</dbReference>
<evidence type="ECO:0000256" key="5">
    <source>
        <dbReference type="SAM" id="MobiDB-lite"/>
    </source>
</evidence>
<organism evidence="8 9">
    <name type="scientific">Gasterosteus aculeatus aculeatus</name>
    <name type="common">three-spined stickleback</name>
    <dbReference type="NCBI Taxonomy" id="481459"/>
    <lineage>
        <taxon>Eukaryota</taxon>
        <taxon>Metazoa</taxon>
        <taxon>Chordata</taxon>
        <taxon>Craniata</taxon>
        <taxon>Vertebrata</taxon>
        <taxon>Euteleostomi</taxon>
        <taxon>Actinopterygii</taxon>
        <taxon>Neopterygii</taxon>
        <taxon>Teleostei</taxon>
        <taxon>Neoteleostei</taxon>
        <taxon>Acanthomorphata</taxon>
        <taxon>Eupercaria</taxon>
        <taxon>Perciformes</taxon>
        <taxon>Cottioidei</taxon>
        <taxon>Gasterosteales</taxon>
        <taxon>Gasterosteidae</taxon>
        <taxon>Gasterosteus</taxon>
    </lineage>
</organism>
<keyword evidence="1" id="KW-0479">Metal-binding</keyword>
<feature type="region of interest" description="Disordered" evidence="5">
    <location>
        <begin position="362"/>
        <end position="416"/>
    </location>
</feature>
<feature type="region of interest" description="Disordered" evidence="5">
    <location>
        <begin position="293"/>
        <end position="336"/>
    </location>
</feature>
<dbReference type="InterPro" id="IPR000306">
    <property type="entry name" value="Znf_FYVE"/>
</dbReference>
<dbReference type="Gene3D" id="3.30.40.10">
    <property type="entry name" value="Zinc/RING finger domain, C3HC4 (zinc finger)"/>
    <property type="match status" value="1"/>
</dbReference>
<feature type="compositionally biased region" description="Acidic residues" evidence="5">
    <location>
        <begin position="312"/>
        <end position="329"/>
    </location>
</feature>
<evidence type="ECO:0000256" key="3">
    <source>
        <dbReference type="ARBA" id="ARBA00022833"/>
    </source>
</evidence>
<reference evidence="8" key="3">
    <citation type="submission" date="2025-09" db="UniProtKB">
        <authorList>
            <consortium name="Ensembl"/>
        </authorList>
    </citation>
    <scope>IDENTIFICATION</scope>
</reference>
<name>G3PNF5_GASAC</name>
<feature type="region of interest" description="Disordered" evidence="5">
    <location>
        <begin position="231"/>
        <end position="252"/>
    </location>
</feature>
<feature type="compositionally biased region" description="Basic and acidic residues" evidence="5">
    <location>
        <begin position="300"/>
        <end position="311"/>
    </location>
</feature>
<dbReference type="PROSITE" id="PS50003">
    <property type="entry name" value="PH_DOMAIN"/>
    <property type="match status" value="1"/>
</dbReference>
<dbReference type="InterPro" id="IPR011011">
    <property type="entry name" value="Znf_FYVE_PHD"/>
</dbReference>
<evidence type="ECO:0008006" key="10">
    <source>
        <dbReference type="Google" id="ProtNLM"/>
    </source>
</evidence>
<dbReference type="PANTHER" id="PTHR46280:SF2">
    <property type="entry name" value="PLECKSTRIN HOMOLOGY DOMAIN-CONTAINING FAMILY F MEMBER 1"/>
    <property type="match status" value="1"/>
</dbReference>
<keyword evidence="2 4" id="KW-0863">Zinc-finger</keyword>
<dbReference type="Pfam" id="PF00169">
    <property type="entry name" value="PH"/>
    <property type="match status" value="1"/>
</dbReference>
<feature type="domain" description="FYVE-type" evidence="7">
    <location>
        <begin position="153"/>
        <end position="213"/>
    </location>
</feature>
<dbReference type="GO" id="GO:0007032">
    <property type="term" value="P:endosome organization"/>
    <property type="evidence" value="ECO:0007669"/>
    <property type="project" value="TreeGrafter"/>
</dbReference>
<dbReference type="InterPro" id="IPR051765">
    <property type="entry name" value="PH_domain-containing_F"/>
</dbReference>
<dbReference type="AlphaFoldDB" id="G3PNF5"/>
<feature type="compositionally biased region" description="Acidic residues" evidence="5">
    <location>
        <begin position="239"/>
        <end position="250"/>
    </location>
</feature>
<dbReference type="OMA" id="IQHINPN"/>
<dbReference type="InParanoid" id="G3PNF5"/>
<evidence type="ECO:0000256" key="2">
    <source>
        <dbReference type="ARBA" id="ARBA00022771"/>
    </source>
</evidence>
<dbReference type="Pfam" id="PF01363">
    <property type="entry name" value="FYVE"/>
    <property type="match status" value="1"/>
</dbReference>
<dbReference type="SMART" id="SM00064">
    <property type="entry name" value="FYVE"/>
    <property type="match status" value="1"/>
</dbReference>
<feature type="domain" description="PH" evidence="6">
    <location>
        <begin position="38"/>
        <end position="132"/>
    </location>
</feature>
<dbReference type="Gene3D" id="2.30.29.30">
    <property type="entry name" value="Pleckstrin-homology domain (PH domain)/Phosphotyrosine-binding domain (PTB)"/>
    <property type="match status" value="1"/>
</dbReference>
<dbReference type="GO" id="GO:0035091">
    <property type="term" value="F:phosphatidylinositol binding"/>
    <property type="evidence" value="ECO:0007669"/>
    <property type="project" value="TreeGrafter"/>
</dbReference>
<feature type="compositionally biased region" description="Basic and acidic residues" evidence="5">
    <location>
        <begin position="379"/>
        <end position="390"/>
    </location>
</feature>
<reference evidence="8" key="2">
    <citation type="submission" date="2025-08" db="UniProtKB">
        <authorList>
            <consortium name="Ensembl"/>
        </authorList>
    </citation>
    <scope>IDENTIFICATION</scope>
</reference>
<dbReference type="GeneTree" id="ENSGT00940000160728"/>
<dbReference type="GO" id="GO:0008333">
    <property type="term" value="P:endosome to lysosome transport"/>
    <property type="evidence" value="ECO:0007669"/>
    <property type="project" value="TreeGrafter"/>
</dbReference>
<dbReference type="InterPro" id="IPR037871">
    <property type="entry name" value="PH_Phafin"/>
</dbReference>
<evidence type="ECO:0000313" key="9">
    <source>
        <dbReference type="Proteomes" id="UP000007635"/>
    </source>
</evidence>
<evidence type="ECO:0000259" key="6">
    <source>
        <dbReference type="PROSITE" id="PS50003"/>
    </source>
</evidence>
<keyword evidence="9" id="KW-1185">Reference proteome</keyword>
<sequence length="433" mass="50588">MDTDGKWFLFTQNNRERIRAVENSFRPSGKPLYEPGRFLLGEGRLVKMTRKGPQPRRFFLFNDLLVYGSIIGRWHKKQMIIPLEDCQLEDLENGLSIKNQWLIRTPRKSFYVAAASQEEKRAWIQQIEDCRSILLQNRDCRISSHFAKTCIPDSASAICMRCFDRFSVTQRRHHCRKCGFLVCAACSKTRAVIQHIHPTKCWRICTGCHTNSLTRTTEEAQRVCHWNERHTERRSSGSSEEEAMEQMEDGDPPKWLNSQVENWPIYVNLQPHCTTTALCTGYHSSSSTRTTQEAQQVCHWNERHTERRYSDGEDGSSEEEEAEEQMEDGDPPKWLNSQVENWPIYVNLQPHCTTTALCTGYHSSSSTRTTQEAQQVCHWNERHTERRYSDGEDGSSEEEEAEEQMEDDDPKWLNSQMENWSIYVNLQPQHMQP</sequence>
<dbReference type="PANTHER" id="PTHR46280">
    <property type="entry name" value="PLECKSTRIN HOMOLOGY DOMAIN-CONTAINING FAMILY F MEMBER 2-RELATED"/>
    <property type="match status" value="1"/>
</dbReference>
<dbReference type="SMART" id="SM00233">
    <property type="entry name" value="PH"/>
    <property type="match status" value="1"/>
</dbReference>
<dbReference type="InterPro" id="IPR017455">
    <property type="entry name" value="Znf_FYVE-rel"/>
</dbReference>
<dbReference type="Proteomes" id="UP000007635">
    <property type="component" value="Chromosome II"/>
</dbReference>